<protein>
    <submittedName>
        <fullName evidence="1">Uncharacterized protein</fullName>
    </submittedName>
</protein>
<keyword evidence="2" id="KW-1185">Reference proteome</keyword>
<dbReference type="RefSeq" id="WP_238199425.1">
    <property type="nucleotide sequence ID" value="NZ_BPQZ01000037.1"/>
</dbReference>
<organism evidence="1 2">
    <name type="scientific">Methylobacterium tardum</name>
    <dbReference type="NCBI Taxonomy" id="374432"/>
    <lineage>
        <taxon>Bacteria</taxon>
        <taxon>Pseudomonadati</taxon>
        <taxon>Pseudomonadota</taxon>
        <taxon>Alphaproteobacteria</taxon>
        <taxon>Hyphomicrobiales</taxon>
        <taxon>Methylobacteriaceae</taxon>
        <taxon>Methylobacterium</taxon>
    </lineage>
</organism>
<name>A0AA37TA58_9HYPH</name>
<accession>A0AA37TA58</accession>
<proteinExistence type="predicted"/>
<comment type="caution">
    <text evidence="1">The sequence shown here is derived from an EMBL/GenBank/DDBJ whole genome shotgun (WGS) entry which is preliminary data.</text>
</comment>
<evidence type="ECO:0000313" key="2">
    <source>
        <dbReference type="Proteomes" id="UP001157440"/>
    </source>
</evidence>
<sequence>MTVRVLRKLADGETDAFSSTAETAGLSLTNVREVFDGAETHSGSHLIGRVGSKERRAAPIMPAGLLVLNQGSRILWFHQELQNELSSVRTEAVTKGVS</sequence>
<dbReference type="AlphaFoldDB" id="A0AA37TA58"/>
<gene>
    <name evidence="1" type="ORF">GCM10007890_01570</name>
</gene>
<dbReference type="EMBL" id="BSPL01000004">
    <property type="protein sequence ID" value="GLS68145.1"/>
    <property type="molecule type" value="Genomic_DNA"/>
</dbReference>
<evidence type="ECO:0000313" key="1">
    <source>
        <dbReference type="EMBL" id="GLS68145.1"/>
    </source>
</evidence>
<reference evidence="2" key="1">
    <citation type="journal article" date="2019" name="Int. J. Syst. Evol. Microbiol.">
        <title>The Global Catalogue of Microorganisms (GCM) 10K type strain sequencing project: providing services to taxonomists for standard genome sequencing and annotation.</title>
        <authorList>
            <consortium name="The Broad Institute Genomics Platform"/>
            <consortium name="The Broad Institute Genome Sequencing Center for Infectious Disease"/>
            <person name="Wu L."/>
            <person name="Ma J."/>
        </authorList>
    </citation>
    <scope>NUCLEOTIDE SEQUENCE [LARGE SCALE GENOMIC DNA]</scope>
    <source>
        <strain evidence="2">NBRC 103632</strain>
    </source>
</reference>
<dbReference type="Proteomes" id="UP001157440">
    <property type="component" value="Unassembled WGS sequence"/>
</dbReference>